<evidence type="ECO:0000313" key="1">
    <source>
        <dbReference type="EMBL" id="XCD09711.1"/>
    </source>
</evidence>
<accession>A0AAU8BEA3</accession>
<organism evidence="1">
    <name type="scientific">Bacillus phage Adastra</name>
    <dbReference type="NCBI Taxonomy" id="3143958"/>
    <lineage>
        <taxon>Viruses</taxon>
        <taxon>Duplodnaviria</taxon>
        <taxon>Heunggongvirae</taxon>
        <taxon>Uroviricota</taxon>
        <taxon>Caudoviricetes</taxon>
        <taxon>Herelleviridae</taxon>
        <taxon>Spounavirinae</taxon>
        <taxon>Okubovirus</taxon>
    </lineage>
</organism>
<proteinExistence type="predicted"/>
<protein>
    <recommendedName>
        <fullName evidence="2">HNH endonuclease</fullName>
    </recommendedName>
</protein>
<evidence type="ECO:0008006" key="2">
    <source>
        <dbReference type="Google" id="ProtNLM"/>
    </source>
</evidence>
<reference evidence="1" key="1">
    <citation type="submission" date="2024-05" db="EMBL/GenBank/DDBJ databases">
        <authorList>
            <person name="Herbig A.F."/>
            <person name="Pendergrass E.L."/>
        </authorList>
    </citation>
    <scope>NUCLEOTIDE SEQUENCE</scope>
</reference>
<sequence length="149" mass="18184">MIHTLEWKGMKKYIKSRFREWNKRSCPRCGCKQTKDIDHVLYTESIVGEYTITCADCGQHMNYWAQGCTMEPETRIEYAKFWLSQHNPFIRVRNWWFWNVKLKRVKRKQENLREKEKLDKLRKEISSIDIVVLDKDSTIDFHLKDHDKE</sequence>
<gene>
    <name evidence="1" type="ORF">Adastra166</name>
</gene>
<dbReference type="EMBL" id="PP819608">
    <property type="protein sequence ID" value="XCD09711.1"/>
    <property type="molecule type" value="Genomic_DNA"/>
</dbReference>
<name>A0AAU8BEA3_9CAUD</name>